<evidence type="ECO:0000256" key="1">
    <source>
        <dbReference type="SAM" id="MobiDB-lite"/>
    </source>
</evidence>
<dbReference type="KEGG" id="dph:EHF33_08995"/>
<proteinExistence type="predicted"/>
<dbReference type="OrthoDB" id="62815at2"/>
<protein>
    <submittedName>
        <fullName evidence="2">Uncharacterized protein</fullName>
    </submittedName>
</protein>
<evidence type="ECO:0000313" key="3">
    <source>
        <dbReference type="Proteomes" id="UP000276417"/>
    </source>
</evidence>
<dbReference type="RefSeq" id="WP_124870289.1">
    <property type="nucleotide sequence ID" value="NZ_CP034183.1"/>
</dbReference>
<feature type="compositionally biased region" description="Basic and acidic residues" evidence="1">
    <location>
        <begin position="339"/>
        <end position="349"/>
    </location>
</feature>
<sequence>MNIVPKWLTKLLGGDTSPVQPPVVYDSVWEAVRGFVHDPRWEVELLAERDDWFKIKFDKVVGELIRDPEEEWFHVRFRVPFTEEQKNAELALYEWWSNYSARQTVFRWDIDLINQEYTADGFALFADQFDQVECIRALFNSAKLLTEETNQIVVGRHHDYEINGKRNNPSVALALWEWFEGPLAPVGTKIEHSGYREHSYWMGSAVGAVSQEQWFYYALIRFGAGDYMKYMQQDDERRLMLYKMHLDIQRRYPRIRNFVALTPNPVNNGSQETSLPIVVSSGSSPAPIFERCFKDLYNVLIDYTEWFNYDFTPETAPWFDHSVKKPQSGYIRTPASESPRMDLPKAPKN</sequence>
<evidence type="ECO:0000313" key="2">
    <source>
        <dbReference type="EMBL" id="AZI42869.1"/>
    </source>
</evidence>
<dbReference type="EMBL" id="CP034183">
    <property type="protein sequence ID" value="AZI42869.1"/>
    <property type="molecule type" value="Genomic_DNA"/>
</dbReference>
<gene>
    <name evidence="2" type="ORF">EHF33_08995</name>
</gene>
<dbReference type="AlphaFoldDB" id="A0A3G8YBW7"/>
<reference evidence="2 3" key="1">
    <citation type="submission" date="2018-11" db="EMBL/GenBank/DDBJ databases">
        <title>Deinococcus shelandsis sp. nov., isolated from South Shetland Islands soil of Antarctica.</title>
        <authorList>
            <person name="Tian J."/>
        </authorList>
    </citation>
    <scope>NUCLEOTIDE SEQUENCE [LARGE SCALE GENOMIC DNA]</scope>
    <source>
        <strain evidence="2 3">S14-83T</strain>
    </source>
</reference>
<name>A0A3G8YBW7_9DEIO</name>
<organism evidence="2 3">
    <name type="scientific">Deinococcus psychrotolerans</name>
    <dbReference type="NCBI Taxonomy" id="2489213"/>
    <lineage>
        <taxon>Bacteria</taxon>
        <taxon>Thermotogati</taxon>
        <taxon>Deinococcota</taxon>
        <taxon>Deinococci</taxon>
        <taxon>Deinococcales</taxon>
        <taxon>Deinococcaceae</taxon>
        <taxon>Deinococcus</taxon>
    </lineage>
</organism>
<accession>A0A3G8YBW7</accession>
<feature type="region of interest" description="Disordered" evidence="1">
    <location>
        <begin position="329"/>
        <end position="349"/>
    </location>
</feature>
<keyword evidence="3" id="KW-1185">Reference proteome</keyword>
<dbReference type="Proteomes" id="UP000276417">
    <property type="component" value="Chromosome 1"/>
</dbReference>